<reference evidence="2 3" key="1">
    <citation type="journal article" date="2019" name="Int. J. Syst. Evol. Microbiol.">
        <title>The Global Catalogue of Microorganisms (GCM) 10K type strain sequencing project: providing services to taxonomists for standard genome sequencing and annotation.</title>
        <authorList>
            <consortium name="The Broad Institute Genomics Platform"/>
            <consortium name="The Broad Institute Genome Sequencing Center for Infectious Disease"/>
            <person name="Wu L."/>
            <person name="Ma J."/>
        </authorList>
    </citation>
    <scope>NUCLEOTIDE SEQUENCE [LARGE SCALE GENOMIC DNA]</scope>
    <source>
        <strain evidence="2 3">CGMCC 1.12553</strain>
    </source>
</reference>
<evidence type="ECO:0000313" key="3">
    <source>
        <dbReference type="Proteomes" id="UP001595921"/>
    </source>
</evidence>
<dbReference type="EMBL" id="JBHSDS010000006">
    <property type="protein sequence ID" value="MFC4358030.1"/>
    <property type="molecule type" value="Genomic_DNA"/>
</dbReference>
<gene>
    <name evidence="2" type="ORF">ACFO0N_08735</name>
</gene>
<name>A0ABD5PBK7_9EURY</name>
<evidence type="ECO:0000256" key="1">
    <source>
        <dbReference type="SAM" id="Phobius"/>
    </source>
</evidence>
<comment type="caution">
    <text evidence="2">The sequence shown here is derived from an EMBL/GenBank/DDBJ whole genome shotgun (WGS) entry which is preliminary data.</text>
</comment>
<keyword evidence="1" id="KW-1133">Transmembrane helix</keyword>
<accession>A0ABD5PBK7</accession>
<organism evidence="2 3">
    <name type="scientific">Halobium salinum</name>
    <dbReference type="NCBI Taxonomy" id="1364940"/>
    <lineage>
        <taxon>Archaea</taxon>
        <taxon>Methanobacteriati</taxon>
        <taxon>Methanobacteriota</taxon>
        <taxon>Stenosarchaea group</taxon>
        <taxon>Halobacteria</taxon>
        <taxon>Halobacteriales</taxon>
        <taxon>Haloferacaceae</taxon>
        <taxon>Halobium</taxon>
    </lineage>
</organism>
<sequence length="52" mass="5900">MERSPLELLGLLAICYAVVYVSVHYRLFGERPSGTPRWPTDAWRMMGPSDSS</sequence>
<dbReference type="Proteomes" id="UP001595921">
    <property type="component" value="Unassembled WGS sequence"/>
</dbReference>
<proteinExistence type="predicted"/>
<keyword evidence="3" id="KW-1185">Reference proteome</keyword>
<keyword evidence="1" id="KW-0812">Transmembrane</keyword>
<evidence type="ECO:0000313" key="2">
    <source>
        <dbReference type="EMBL" id="MFC4358030.1"/>
    </source>
</evidence>
<protein>
    <submittedName>
        <fullName evidence="2">Uncharacterized protein</fullName>
    </submittedName>
</protein>
<dbReference type="RefSeq" id="WP_267624389.1">
    <property type="nucleotide sequence ID" value="NZ_JAODIW010000008.1"/>
</dbReference>
<keyword evidence="1" id="KW-0472">Membrane</keyword>
<feature type="transmembrane region" description="Helical" evidence="1">
    <location>
        <begin position="6"/>
        <end position="28"/>
    </location>
</feature>
<dbReference type="AlphaFoldDB" id="A0ABD5PBK7"/>